<dbReference type="AlphaFoldDB" id="A0A3N0YX60"/>
<dbReference type="EMBL" id="RJVU01020146">
    <property type="protein sequence ID" value="ROL50503.1"/>
    <property type="molecule type" value="Genomic_DNA"/>
</dbReference>
<keyword evidence="1" id="KW-1133">Transmembrane helix</keyword>
<evidence type="ECO:0000313" key="2">
    <source>
        <dbReference type="EMBL" id="ROL50503.1"/>
    </source>
</evidence>
<protein>
    <submittedName>
        <fullName evidence="2">Uncharacterized protein</fullName>
    </submittedName>
</protein>
<keyword evidence="3" id="KW-1185">Reference proteome</keyword>
<evidence type="ECO:0000313" key="3">
    <source>
        <dbReference type="Proteomes" id="UP000281406"/>
    </source>
</evidence>
<dbReference type="Proteomes" id="UP000281406">
    <property type="component" value="Unassembled WGS sequence"/>
</dbReference>
<name>A0A3N0YX60_ANAGA</name>
<organism evidence="2 3">
    <name type="scientific">Anabarilius grahami</name>
    <name type="common">Kanglang fish</name>
    <name type="synonym">Barilius grahami</name>
    <dbReference type="NCBI Taxonomy" id="495550"/>
    <lineage>
        <taxon>Eukaryota</taxon>
        <taxon>Metazoa</taxon>
        <taxon>Chordata</taxon>
        <taxon>Craniata</taxon>
        <taxon>Vertebrata</taxon>
        <taxon>Euteleostomi</taxon>
        <taxon>Actinopterygii</taxon>
        <taxon>Neopterygii</taxon>
        <taxon>Teleostei</taxon>
        <taxon>Ostariophysi</taxon>
        <taxon>Cypriniformes</taxon>
        <taxon>Xenocyprididae</taxon>
        <taxon>Xenocypridinae</taxon>
        <taxon>Xenocypridinae incertae sedis</taxon>
        <taxon>Anabarilius</taxon>
    </lineage>
</organism>
<sequence>MEAFNANSTDDSICQIMALMLIGRRQLCTEAFLQIHHHRPIASGGNLLFSRECCGRLLMCDDEPCSSVGRSVFLEVVEGREQLDAQIFGCRWFLRIRASHKLSLIGHMTFDLDNHCYRKCFSSLLKPIGLVSIVTDVSHTVSVCLPVFQKVSAVLSRSVFLLFAFSLGLIFIVPYQCSSSGSYLPMILCLSVKGSVLFLWLWKIFSLSALSPYLLGFRGQNPYFAVPVRYIFGQR</sequence>
<proteinExistence type="predicted"/>
<keyword evidence="1" id="KW-0812">Transmembrane</keyword>
<accession>A0A3N0YX60</accession>
<keyword evidence="1" id="KW-0472">Membrane</keyword>
<reference evidence="2 3" key="1">
    <citation type="submission" date="2018-10" db="EMBL/GenBank/DDBJ databases">
        <title>Genome assembly for a Yunnan-Guizhou Plateau 3E fish, Anabarilius grahami (Regan), and its evolutionary and genetic applications.</title>
        <authorList>
            <person name="Jiang W."/>
        </authorList>
    </citation>
    <scope>NUCLEOTIDE SEQUENCE [LARGE SCALE GENOMIC DNA]</scope>
    <source>
        <strain evidence="2">AG-KIZ</strain>
        <tissue evidence="2">Muscle</tissue>
    </source>
</reference>
<comment type="caution">
    <text evidence="2">The sequence shown here is derived from an EMBL/GenBank/DDBJ whole genome shotgun (WGS) entry which is preliminary data.</text>
</comment>
<gene>
    <name evidence="2" type="ORF">DPX16_2802</name>
</gene>
<feature type="transmembrane region" description="Helical" evidence="1">
    <location>
        <begin position="159"/>
        <end position="176"/>
    </location>
</feature>
<evidence type="ECO:0000256" key="1">
    <source>
        <dbReference type="SAM" id="Phobius"/>
    </source>
</evidence>